<dbReference type="InterPro" id="IPR011990">
    <property type="entry name" value="TPR-like_helical_dom_sf"/>
</dbReference>
<accession>A0ABY7GAX6</accession>
<evidence type="ECO:0000256" key="1">
    <source>
        <dbReference type="PROSITE-ProRule" id="PRU00339"/>
    </source>
</evidence>
<feature type="region of interest" description="Disordered" evidence="2">
    <location>
        <begin position="233"/>
        <end position="254"/>
    </location>
</feature>
<dbReference type="InterPro" id="IPR019734">
    <property type="entry name" value="TPR_rpt"/>
</dbReference>
<feature type="region of interest" description="Disordered" evidence="2">
    <location>
        <begin position="111"/>
        <end position="164"/>
    </location>
</feature>
<dbReference type="Pfam" id="PF13181">
    <property type="entry name" value="TPR_8"/>
    <property type="match status" value="1"/>
</dbReference>
<proteinExistence type="predicted"/>
<evidence type="ECO:0000256" key="2">
    <source>
        <dbReference type="SAM" id="MobiDB-lite"/>
    </source>
</evidence>
<name>A0ABY7GAX6_MYAAR</name>
<dbReference type="PROSITE" id="PS50005">
    <property type="entry name" value="TPR"/>
    <property type="match status" value="1"/>
</dbReference>
<feature type="compositionally biased region" description="Gly residues" evidence="2">
    <location>
        <begin position="142"/>
        <end position="161"/>
    </location>
</feature>
<dbReference type="SMART" id="SM00028">
    <property type="entry name" value="TPR"/>
    <property type="match status" value="2"/>
</dbReference>
<protein>
    <recommendedName>
        <fullName evidence="5">Tetratricopeptide repeat protein</fullName>
    </recommendedName>
</protein>
<reference evidence="3" key="1">
    <citation type="submission" date="2022-11" db="EMBL/GenBank/DDBJ databases">
        <title>Centuries of genome instability and evolution in soft-shell clam transmissible cancer (bioRxiv).</title>
        <authorList>
            <person name="Hart S.F.M."/>
            <person name="Yonemitsu M.A."/>
            <person name="Giersch R.M."/>
            <person name="Beal B.F."/>
            <person name="Arriagada G."/>
            <person name="Davis B.W."/>
            <person name="Ostrander E.A."/>
            <person name="Goff S.P."/>
            <person name="Metzger M.J."/>
        </authorList>
    </citation>
    <scope>NUCLEOTIDE SEQUENCE</scope>
    <source>
        <strain evidence="3">MELC-2E11</strain>
        <tissue evidence="3">Siphon/mantle</tissue>
    </source>
</reference>
<evidence type="ECO:0000313" key="4">
    <source>
        <dbReference type="Proteomes" id="UP001164746"/>
    </source>
</evidence>
<dbReference type="Gene3D" id="1.25.40.10">
    <property type="entry name" value="Tetratricopeptide repeat domain"/>
    <property type="match status" value="1"/>
</dbReference>
<gene>
    <name evidence="3" type="ORF">MAR_033161</name>
</gene>
<dbReference type="SUPFAM" id="SSF48452">
    <property type="entry name" value="TPR-like"/>
    <property type="match status" value="1"/>
</dbReference>
<dbReference type="Proteomes" id="UP001164746">
    <property type="component" value="Chromosome 17"/>
</dbReference>
<dbReference type="EMBL" id="CP111028">
    <property type="protein sequence ID" value="WAR30619.1"/>
    <property type="molecule type" value="Genomic_DNA"/>
</dbReference>
<keyword evidence="1" id="KW-0802">TPR repeat</keyword>
<organism evidence="3 4">
    <name type="scientific">Mya arenaria</name>
    <name type="common">Soft-shell clam</name>
    <dbReference type="NCBI Taxonomy" id="6604"/>
    <lineage>
        <taxon>Eukaryota</taxon>
        <taxon>Metazoa</taxon>
        <taxon>Spiralia</taxon>
        <taxon>Lophotrochozoa</taxon>
        <taxon>Mollusca</taxon>
        <taxon>Bivalvia</taxon>
        <taxon>Autobranchia</taxon>
        <taxon>Heteroconchia</taxon>
        <taxon>Euheterodonta</taxon>
        <taxon>Imparidentia</taxon>
        <taxon>Neoheterodontei</taxon>
        <taxon>Myida</taxon>
        <taxon>Myoidea</taxon>
        <taxon>Myidae</taxon>
        <taxon>Mya</taxon>
    </lineage>
</organism>
<evidence type="ECO:0008006" key="5">
    <source>
        <dbReference type="Google" id="ProtNLM"/>
    </source>
</evidence>
<feature type="repeat" description="TPR" evidence="1">
    <location>
        <begin position="27"/>
        <end position="60"/>
    </location>
</feature>
<sequence>MRQLRNTTKNRLPSCDRGGDLSDPELCWLFHDLARIYLKKGDFQSAKSYYENAIELCLTHTTSHIGLCLANTALGNTDLARQDFQTAKELNPVLVTEKCGMNTYEDLQRQMMQATSEPQASANAGGTLRGGGGGRRGENEGGDGGSRGGGKGGNGGGGGGGNDDDVVNALWKTIKKEAPKLGRYRGRTYAQSKCGKYWYSKDTARHGGAAFKRYRDTRSSLEFLDSLDSKLDPMSAKHESREGTTIKKSEMTGI</sequence>
<evidence type="ECO:0000313" key="3">
    <source>
        <dbReference type="EMBL" id="WAR30619.1"/>
    </source>
</evidence>
<feature type="compositionally biased region" description="Polar residues" evidence="2">
    <location>
        <begin position="111"/>
        <end position="122"/>
    </location>
</feature>
<keyword evidence="4" id="KW-1185">Reference proteome</keyword>